<name>A0A656D152_KRYT1</name>
<dbReference type="RefSeq" id="WP_072149653.1">
    <property type="nucleotide sequence ID" value="NZ_CZVU01000003.1"/>
</dbReference>
<gene>
    <name evidence="1" type="ORF">JGI24_00151</name>
</gene>
<sequence length="237" mass="26832">MGRILIILIMFFPQLLTAGKNSLSQNSSLIEVGIRGHLPIFGPFLRNSGFFKDMGVVKNSDTGGDFLGLYLTLGVNFTKNLNFEFRGGRALNRLPRLDDDGYTTAFESVLKWFGENRKLYGAISFGASRYDMSFRSLLPTTSFGVASKDKWKELIGIGFGVSLWKNLYLEMLYQFPLGDKVLYEEYWLGPNANEPLKVRGIGVGIFYQNEHRLFLGNCEKELMIVSGEFQCKNDKKI</sequence>
<dbReference type="Proteomes" id="UP000243065">
    <property type="component" value="Unassembled WGS sequence"/>
</dbReference>
<dbReference type="EMBL" id="CZVU01000003">
    <property type="protein sequence ID" value="CUS96689.1"/>
    <property type="molecule type" value="Genomic_DNA"/>
</dbReference>
<dbReference type="AlphaFoldDB" id="A0A656D152"/>
<organism evidence="1 2">
    <name type="scientific">Kryptobacter tengchongensis</name>
    <dbReference type="NCBI Taxonomy" id="1643429"/>
    <lineage>
        <taxon>Bacteria</taxon>
        <taxon>Pseudomonadati</taxon>
        <taxon>Candidatus Kryptoniota</taxon>
        <taxon>Candidatus Kryptobacter</taxon>
    </lineage>
</organism>
<evidence type="ECO:0000313" key="2">
    <source>
        <dbReference type="Proteomes" id="UP000243065"/>
    </source>
</evidence>
<keyword evidence="2" id="KW-1185">Reference proteome</keyword>
<protein>
    <submittedName>
        <fullName evidence="1">Uncharacterized protein</fullName>
    </submittedName>
</protein>
<evidence type="ECO:0000313" key="1">
    <source>
        <dbReference type="EMBL" id="CUS96689.1"/>
    </source>
</evidence>
<accession>A0A656D152</accession>
<reference evidence="1 2" key="1">
    <citation type="submission" date="2015-11" db="EMBL/GenBank/DDBJ databases">
        <authorList>
            <person name="Varghese N."/>
        </authorList>
    </citation>
    <scope>NUCLEOTIDE SEQUENCE [LARGE SCALE GENOMIC DNA]</scope>
    <source>
        <strain evidence="1 2">JGI-24</strain>
    </source>
</reference>
<proteinExistence type="predicted"/>